<evidence type="ECO:0000313" key="3">
    <source>
        <dbReference type="Proteomes" id="UP000309215"/>
    </source>
</evidence>
<proteinExistence type="predicted"/>
<comment type="caution">
    <text evidence="2">The sequence shown here is derived from an EMBL/GenBank/DDBJ whole genome shotgun (WGS) entry which is preliminary data.</text>
</comment>
<protein>
    <recommendedName>
        <fullName evidence="4">Cytochrome C Planctomycete-type domain-containing protein</fullName>
    </recommendedName>
</protein>
<evidence type="ECO:0000256" key="1">
    <source>
        <dbReference type="SAM" id="SignalP"/>
    </source>
</evidence>
<evidence type="ECO:0008006" key="4">
    <source>
        <dbReference type="Google" id="ProtNLM"/>
    </source>
</evidence>
<feature type="chain" id="PRO_5020565964" description="Cytochrome C Planctomycete-type domain-containing protein" evidence="1">
    <location>
        <begin position="32"/>
        <end position="199"/>
    </location>
</feature>
<dbReference type="EMBL" id="SSMQ01000008">
    <property type="protein sequence ID" value="TKD10047.1"/>
    <property type="molecule type" value="Genomic_DNA"/>
</dbReference>
<gene>
    <name evidence="2" type="ORF">E8A74_10650</name>
</gene>
<dbReference type="AlphaFoldDB" id="A0A4U1JG09"/>
<dbReference type="Proteomes" id="UP000309215">
    <property type="component" value="Unassembled WGS sequence"/>
</dbReference>
<keyword evidence="1" id="KW-0732">Signal</keyword>
<evidence type="ECO:0000313" key="2">
    <source>
        <dbReference type="EMBL" id="TKD10047.1"/>
    </source>
</evidence>
<accession>A0A4U1JG09</accession>
<feature type="signal peptide" evidence="1">
    <location>
        <begin position="1"/>
        <end position="31"/>
    </location>
</feature>
<keyword evidence="3" id="KW-1185">Reference proteome</keyword>
<dbReference type="OrthoDB" id="5517081at2"/>
<name>A0A4U1JG09_9BACT</name>
<sequence length="199" mass="20398">MTARTSPRARSRRTFRAVLALIPALALGAFAGCQIGVGDQACTEQSIVNDKDDACPYGPPGGPKVRETGCPELTILDPSACTTAPTWAEVYSILTGPSAGCTIGGCHGAAPGARGIFLSADSSDAFYDELKGYSGAQGYPYINEEDPSRSWILCNLQGTPGGGAPMPPPSGLSDADYALIEQWALCGLRRTGGGGDAGP</sequence>
<organism evidence="2 3">
    <name type="scientific">Polyangium fumosum</name>
    <dbReference type="NCBI Taxonomy" id="889272"/>
    <lineage>
        <taxon>Bacteria</taxon>
        <taxon>Pseudomonadati</taxon>
        <taxon>Myxococcota</taxon>
        <taxon>Polyangia</taxon>
        <taxon>Polyangiales</taxon>
        <taxon>Polyangiaceae</taxon>
        <taxon>Polyangium</taxon>
    </lineage>
</organism>
<dbReference type="PROSITE" id="PS51257">
    <property type="entry name" value="PROKAR_LIPOPROTEIN"/>
    <property type="match status" value="1"/>
</dbReference>
<dbReference type="RefSeq" id="WP_136928847.1">
    <property type="nucleotide sequence ID" value="NZ_SSMQ01000008.1"/>
</dbReference>
<reference evidence="2 3" key="1">
    <citation type="submission" date="2019-04" db="EMBL/GenBank/DDBJ databases">
        <authorList>
            <person name="Li Y."/>
            <person name="Wang J."/>
        </authorList>
    </citation>
    <scope>NUCLEOTIDE SEQUENCE [LARGE SCALE GENOMIC DNA]</scope>
    <source>
        <strain evidence="2 3">DSM 14668</strain>
    </source>
</reference>